<dbReference type="Pfam" id="PF13847">
    <property type="entry name" value="Methyltransf_31"/>
    <property type="match status" value="1"/>
</dbReference>
<evidence type="ECO:0000259" key="1">
    <source>
        <dbReference type="Pfam" id="PF13847"/>
    </source>
</evidence>
<proteinExistence type="predicted"/>
<dbReference type="SUPFAM" id="SSF53335">
    <property type="entry name" value="S-adenosyl-L-methionine-dependent methyltransferases"/>
    <property type="match status" value="1"/>
</dbReference>
<dbReference type="InterPro" id="IPR025714">
    <property type="entry name" value="Methyltranfer_dom"/>
</dbReference>
<dbReference type="EMBL" id="FPIB01000016">
    <property type="protein sequence ID" value="SFV90430.1"/>
    <property type="molecule type" value="Genomic_DNA"/>
</dbReference>
<reference evidence="2" key="1">
    <citation type="submission" date="2016-10" db="EMBL/GenBank/DDBJ databases">
        <authorList>
            <person name="de Groot N.N."/>
        </authorList>
    </citation>
    <scope>NUCLEOTIDE SEQUENCE</scope>
</reference>
<feature type="domain" description="Methyltransferase" evidence="1">
    <location>
        <begin position="138"/>
        <end position="259"/>
    </location>
</feature>
<gene>
    <name evidence="2" type="ORF">MNB_SV-4-1324</name>
</gene>
<protein>
    <recommendedName>
        <fullName evidence="1">Methyltransferase domain-containing protein</fullName>
    </recommendedName>
</protein>
<name>A0A1W1E926_9ZZZZ</name>
<evidence type="ECO:0000313" key="2">
    <source>
        <dbReference type="EMBL" id="SFV90430.1"/>
    </source>
</evidence>
<organism evidence="2">
    <name type="scientific">hydrothermal vent metagenome</name>
    <dbReference type="NCBI Taxonomy" id="652676"/>
    <lineage>
        <taxon>unclassified sequences</taxon>
        <taxon>metagenomes</taxon>
        <taxon>ecological metagenomes</taxon>
    </lineage>
</organism>
<dbReference type="InterPro" id="IPR029063">
    <property type="entry name" value="SAM-dependent_MTases_sf"/>
</dbReference>
<sequence length="316" mass="36445">MTFTNEPLQHILTQIEEVLQSKQNITFEVLNPDLHRGVYAGTPVKAEGRIYLYRSLRTWMALAQMLDCRMLTPERIPHSPHIRVTFEKIAHNASFHDALVLNKAEKYGTDSPFAQIHKMEEPDFYYYFRQALTNVSLSKRKRVLDLGINRADEFEVIRNMLDSKQYQSMELIGIDHSQSAIEAAQKTFPEPNTCFYTHDINDLDSLNLGRFDLLISIGTLQSPGIAFKPLLMDLVQTHLNKESAIILGFPNARWRDGELVYGAKAPNYTMSEMSLVLNDLMFAKRYLQQKRYRVTMTGRGYLFLTATKIGNKKEKE</sequence>
<accession>A0A1W1E926</accession>
<dbReference type="AlphaFoldDB" id="A0A1W1E926"/>
<dbReference type="Gene3D" id="3.40.50.150">
    <property type="entry name" value="Vaccinia Virus protein VP39"/>
    <property type="match status" value="1"/>
</dbReference>